<reference evidence="2 3" key="1">
    <citation type="journal article" date="2024" name="Genome Biol. Evol.">
        <title>Chromosome-level genome assembly of the viviparous eelpout Zoarces viviparus.</title>
        <authorList>
            <person name="Fuhrmann N."/>
            <person name="Brasseur M.V."/>
            <person name="Bakowski C.E."/>
            <person name="Podsiadlowski L."/>
            <person name="Prost S."/>
            <person name="Krehenwinkel H."/>
            <person name="Mayer C."/>
        </authorList>
    </citation>
    <scope>NUCLEOTIDE SEQUENCE [LARGE SCALE GENOMIC DNA]</scope>
    <source>
        <strain evidence="2">NO-MEL_2022_Ind0_liver</strain>
    </source>
</reference>
<sequence>MFVGRCRHFLRVVPTLKQKHGLGHTKQVDSGTDLCDLCRGRRPWCQDGRAVICSPWWLEDEEDEARVKGREKGKQGKEGKGGMSRQRSRERRGIEAGGKYEWMPR</sequence>
<dbReference type="EMBL" id="JBCEZU010000586">
    <property type="protein sequence ID" value="KAK9515646.1"/>
    <property type="molecule type" value="Genomic_DNA"/>
</dbReference>
<feature type="region of interest" description="Disordered" evidence="1">
    <location>
        <begin position="64"/>
        <end position="105"/>
    </location>
</feature>
<keyword evidence="3" id="KW-1185">Reference proteome</keyword>
<proteinExistence type="predicted"/>
<dbReference type="Proteomes" id="UP001488805">
    <property type="component" value="Unassembled WGS sequence"/>
</dbReference>
<evidence type="ECO:0000313" key="2">
    <source>
        <dbReference type="EMBL" id="KAK9515646.1"/>
    </source>
</evidence>
<evidence type="ECO:0000313" key="3">
    <source>
        <dbReference type="Proteomes" id="UP001488805"/>
    </source>
</evidence>
<feature type="compositionally biased region" description="Basic and acidic residues" evidence="1">
    <location>
        <begin position="65"/>
        <end position="80"/>
    </location>
</feature>
<name>A0AAW1DZ04_ZOAVI</name>
<dbReference type="AlphaFoldDB" id="A0AAW1DZ04"/>
<accession>A0AAW1DZ04</accession>
<comment type="caution">
    <text evidence="2">The sequence shown here is derived from an EMBL/GenBank/DDBJ whole genome shotgun (WGS) entry which is preliminary data.</text>
</comment>
<organism evidence="2 3">
    <name type="scientific">Zoarces viviparus</name>
    <name type="common">Viviparous eelpout</name>
    <name type="synonym">Blennius viviparus</name>
    <dbReference type="NCBI Taxonomy" id="48416"/>
    <lineage>
        <taxon>Eukaryota</taxon>
        <taxon>Metazoa</taxon>
        <taxon>Chordata</taxon>
        <taxon>Craniata</taxon>
        <taxon>Vertebrata</taxon>
        <taxon>Euteleostomi</taxon>
        <taxon>Actinopterygii</taxon>
        <taxon>Neopterygii</taxon>
        <taxon>Teleostei</taxon>
        <taxon>Neoteleostei</taxon>
        <taxon>Acanthomorphata</taxon>
        <taxon>Eupercaria</taxon>
        <taxon>Perciformes</taxon>
        <taxon>Cottioidei</taxon>
        <taxon>Zoarcales</taxon>
        <taxon>Zoarcidae</taxon>
        <taxon>Zoarcinae</taxon>
        <taxon>Zoarces</taxon>
    </lineage>
</organism>
<gene>
    <name evidence="2" type="ORF">VZT92_026274</name>
</gene>
<evidence type="ECO:0000256" key="1">
    <source>
        <dbReference type="SAM" id="MobiDB-lite"/>
    </source>
</evidence>
<protein>
    <submittedName>
        <fullName evidence="2">Uncharacterized protein</fullName>
    </submittedName>
</protein>